<gene>
    <name evidence="2" type="ORF">ATO3_05005</name>
</gene>
<dbReference type="Proteomes" id="UP000215377">
    <property type="component" value="Unassembled WGS sequence"/>
</dbReference>
<dbReference type="InterPro" id="IPR009506">
    <property type="entry name" value="YjiS-like"/>
</dbReference>
<evidence type="ECO:0000259" key="1">
    <source>
        <dbReference type="Pfam" id="PF06568"/>
    </source>
</evidence>
<reference evidence="2 3" key="1">
    <citation type="submission" date="2013-04" db="EMBL/GenBank/DDBJ databases">
        <title>Oceanicola sp. 22II1-22F33 Genome Sequencing.</title>
        <authorList>
            <person name="Lai Q."/>
            <person name="Li G."/>
            <person name="Shao Z."/>
        </authorList>
    </citation>
    <scope>NUCLEOTIDE SEQUENCE [LARGE SCALE GENOMIC DNA]</scope>
    <source>
        <strain evidence="2 3">22II1-22F33</strain>
    </source>
</reference>
<protein>
    <recommendedName>
        <fullName evidence="1">YjiS-like domain-containing protein</fullName>
    </recommendedName>
</protein>
<name>A0A225NXW1_9RHOB</name>
<organism evidence="2 3">
    <name type="scientific">Marinibacterium profundimaris</name>
    <dbReference type="NCBI Taxonomy" id="1679460"/>
    <lineage>
        <taxon>Bacteria</taxon>
        <taxon>Pseudomonadati</taxon>
        <taxon>Pseudomonadota</taxon>
        <taxon>Alphaproteobacteria</taxon>
        <taxon>Rhodobacterales</taxon>
        <taxon>Paracoccaceae</taxon>
        <taxon>Marinibacterium</taxon>
    </lineage>
</organism>
<dbReference type="RefSeq" id="WP_233152024.1">
    <property type="nucleotide sequence ID" value="NZ_AQQR01000001.1"/>
</dbReference>
<dbReference type="Pfam" id="PF06568">
    <property type="entry name" value="YjiS-like"/>
    <property type="match status" value="1"/>
</dbReference>
<comment type="caution">
    <text evidence="2">The sequence shown here is derived from an EMBL/GenBank/DDBJ whole genome shotgun (WGS) entry which is preliminary data.</text>
</comment>
<dbReference type="EMBL" id="AQQR01000001">
    <property type="protein sequence ID" value="OWU77988.1"/>
    <property type="molecule type" value="Genomic_DNA"/>
</dbReference>
<sequence length="72" mass="8047">MSKQIALTAPMAHEPALLRTLVDRFSARRARNKVYRETLAELRALSDRDLRDLGMSRASIHSVAWEAAAGAR</sequence>
<evidence type="ECO:0000313" key="3">
    <source>
        <dbReference type="Proteomes" id="UP000215377"/>
    </source>
</evidence>
<accession>A0A225NXW1</accession>
<evidence type="ECO:0000313" key="2">
    <source>
        <dbReference type="EMBL" id="OWU77988.1"/>
    </source>
</evidence>
<dbReference type="AlphaFoldDB" id="A0A225NXW1"/>
<feature type="domain" description="YjiS-like" evidence="1">
    <location>
        <begin position="27"/>
        <end position="58"/>
    </location>
</feature>
<proteinExistence type="predicted"/>
<keyword evidence="3" id="KW-1185">Reference proteome</keyword>